<dbReference type="Proteomes" id="UP000235220">
    <property type="component" value="Chromosome 14"/>
</dbReference>
<dbReference type="FunFam" id="3.40.50.1820:FF:000270">
    <property type="entry name" value="Alpha/beta-Hydrolases superfamily protein"/>
    <property type="match status" value="1"/>
</dbReference>
<sequence>MPIPQTLHRVSTKVKKFVRNGHYRLRAGSQNPCHPRARGEKNLEKPASIGKSTEKEKEIRHHFNLWDPLKQKTKSVSGMVSKTAVVLLMGLLGMVYQATQLPPPLGTGLVEDSPSTSTRIRLKDGRYLAYRERGVPKEKAKCKIILVHGLGSSKEMNFLVPQELIDELGIYFLLYDRAGYGESDPDPKRTVKSEAFDIQELADQLELGSKFYVIGVSMGSYTTWSCLKYIPDRLAGVAFVVPVVNYWWPSLPHSLIREDYRRKLVRWSIWFANYAPGLLYWWVTQKWLPSTSVLERNPLFFNDRDIDILKTISGFPMLTQDKIRERSVFDTLRHDFMLAFGKWEFDPMDIRNPYPKNESSVHIWQGYEDKVVPFQLQRFVSGKLPWIRYHEVPDGGHLIVHYNGVCEAILRALLLGEEAILYRPRKAKVLP</sequence>
<evidence type="ECO:0000313" key="3">
    <source>
        <dbReference type="RefSeq" id="XP_018813846.1"/>
    </source>
</evidence>
<dbReference type="STRING" id="51240.A0A2I4E364"/>
<dbReference type="GeneID" id="108985856"/>
<dbReference type="RefSeq" id="XP_018813846.1">
    <property type="nucleotide sequence ID" value="XM_018958301.2"/>
</dbReference>
<dbReference type="Gene3D" id="3.40.50.1820">
    <property type="entry name" value="alpha/beta hydrolase"/>
    <property type="match status" value="1"/>
</dbReference>
<dbReference type="KEGG" id="jre:108985856"/>
<evidence type="ECO:0000313" key="2">
    <source>
        <dbReference type="Proteomes" id="UP000235220"/>
    </source>
</evidence>
<dbReference type="AlphaFoldDB" id="A0A2I4E364"/>
<dbReference type="Gramene" id="Jr14_16780_p1">
    <property type="protein sequence ID" value="cds.Jr14_16780_p1"/>
    <property type="gene ID" value="Jr14_16780"/>
</dbReference>
<feature type="region of interest" description="Disordered" evidence="1">
    <location>
        <begin position="25"/>
        <end position="54"/>
    </location>
</feature>
<accession>A0A2I4E364</accession>
<dbReference type="InterPro" id="IPR029058">
    <property type="entry name" value="AB_hydrolase_fold"/>
</dbReference>
<protein>
    <submittedName>
        <fullName evidence="3">Uncharacterized protein LOC108985856</fullName>
    </submittedName>
</protein>
<name>A0A2I4E364_JUGRE</name>
<dbReference type="InterPro" id="IPR000073">
    <property type="entry name" value="AB_hydrolase_1"/>
</dbReference>
<reference evidence="3" key="1">
    <citation type="submission" date="2025-08" db="UniProtKB">
        <authorList>
            <consortium name="RefSeq"/>
        </authorList>
    </citation>
    <scope>IDENTIFICATION</scope>
    <source>
        <tissue evidence="3">Leaves</tissue>
    </source>
</reference>
<dbReference type="OrthoDB" id="294702at2759"/>
<dbReference type="SUPFAM" id="SSF53474">
    <property type="entry name" value="alpha/beta-Hydrolases"/>
    <property type="match status" value="1"/>
</dbReference>
<keyword evidence="2" id="KW-1185">Reference proteome</keyword>
<proteinExistence type="predicted"/>
<evidence type="ECO:0000256" key="1">
    <source>
        <dbReference type="SAM" id="MobiDB-lite"/>
    </source>
</evidence>
<dbReference type="PANTHER" id="PTHR45763">
    <property type="entry name" value="HYDROLASE, ALPHA/BETA FOLD FAMILY PROTEIN, EXPRESSED-RELATED"/>
    <property type="match status" value="1"/>
</dbReference>
<organism evidence="2 3">
    <name type="scientific">Juglans regia</name>
    <name type="common">English walnut</name>
    <dbReference type="NCBI Taxonomy" id="51240"/>
    <lineage>
        <taxon>Eukaryota</taxon>
        <taxon>Viridiplantae</taxon>
        <taxon>Streptophyta</taxon>
        <taxon>Embryophyta</taxon>
        <taxon>Tracheophyta</taxon>
        <taxon>Spermatophyta</taxon>
        <taxon>Magnoliopsida</taxon>
        <taxon>eudicotyledons</taxon>
        <taxon>Gunneridae</taxon>
        <taxon>Pentapetalae</taxon>
        <taxon>rosids</taxon>
        <taxon>fabids</taxon>
        <taxon>Fagales</taxon>
        <taxon>Juglandaceae</taxon>
        <taxon>Juglans</taxon>
    </lineage>
</organism>
<dbReference type="PANTHER" id="PTHR45763:SF28">
    <property type="entry name" value="ALPHA_BETA-HYDROLASES SUPERFAMILY PROTEIN"/>
    <property type="match status" value="1"/>
</dbReference>
<dbReference type="Pfam" id="PF12697">
    <property type="entry name" value="Abhydrolase_6"/>
    <property type="match status" value="1"/>
</dbReference>
<gene>
    <name evidence="3" type="primary">LOC108985856</name>
</gene>